<evidence type="ECO:0000256" key="6">
    <source>
        <dbReference type="ARBA" id="ARBA00023136"/>
    </source>
</evidence>
<keyword evidence="3" id="KW-1003">Cell membrane</keyword>
<evidence type="ECO:0000256" key="4">
    <source>
        <dbReference type="ARBA" id="ARBA00022692"/>
    </source>
</evidence>
<dbReference type="GO" id="GO:0005886">
    <property type="term" value="C:plasma membrane"/>
    <property type="evidence" value="ECO:0007669"/>
    <property type="project" value="UniProtKB-SubCell"/>
</dbReference>
<feature type="transmembrane region" description="Helical" evidence="7">
    <location>
        <begin position="290"/>
        <end position="311"/>
    </location>
</feature>
<name>A0A937X772_UNCEI</name>
<reference evidence="8" key="1">
    <citation type="submission" date="2019-03" db="EMBL/GenBank/DDBJ databases">
        <title>Lake Tanganyika Metagenome-Assembled Genomes (MAGs).</title>
        <authorList>
            <person name="Tran P."/>
        </authorList>
    </citation>
    <scope>NUCLEOTIDE SEQUENCE</scope>
    <source>
        <strain evidence="8">M_DeepCast_400m_m2_100</strain>
    </source>
</reference>
<organism evidence="8 9">
    <name type="scientific">Eiseniibacteriota bacterium</name>
    <dbReference type="NCBI Taxonomy" id="2212470"/>
    <lineage>
        <taxon>Bacteria</taxon>
        <taxon>Candidatus Eiseniibacteriota</taxon>
    </lineage>
</organism>
<keyword evidence="6 7" id="KW-0472">Membrane</keyword>
<feature type="transmembrane region" description="Helical" evidence="7">
    <location>
        <begin position="210"/>
        <end position="229"/>
    </location>
</feature>
<dbReference type="AlphaFoldDB" id="A0A937X772"/>
<comment type="caution">
    <text evidence="8">The sequence shown here is derived from an EMBL/GenBank/DDBJ whole genome shotgun (WGS) entry which is preliminary data.</text>
</comment>
<protein>
    <submittedName>
        <fullName evidence="8">Polysulfide reductase NrfD</fullName>
    </submittedName>
</protein>
<dbReference type="PANTHER" id="PTHR43044">
    <property type="match status" value="1"/>
</dbReference>
<comment type="similarity">
    <text evidence="2">Belongs to the NrfD family.</text>
</comment>
<keyword evidence="4 7" id="KW-0812">Transmembrane</keyword>
<dbReference type="InterPro" id="IPR005614">
    <property type="entry name" value="NrfD-like"/>
</dbReference>
<evidence type="ECO:0000313" key="8">
    <source>
        <dbReference type="EMBL" id="MBM3316941.1"/>
    </source>
</evidence>
<feature type="transmembrane region" description="Helical" evidence="7">
    <location>
        <begin position="67"/>
        <end position="92"/>
    </location>
</feature>
<feature type="transmembrane region" description="Helical" evidence="7">
    <location>
        <begin position="403"/>
        <end position="423"/>
    </location>
</feature>
<feature type="transmembrane region" description="Helical" evidence="7">
    <location>
        <begin position="358"/>
        <end position="383"/>
    </location>
</feature>
<evidence type="ECO:0000256" key="5">
    <source>
        <dbReference type="ARBA" id="ARBA00022989"/>
    </source>
</evidence>
<dbReference type="Pfam" id="PF03916">
    <property type="entry name" value="NrfD"/>
    <property type="match status" value="1"/>
</dbReference>
<dbReference type="EMBL" id="VGIY01000058">
    <property type="protein sequence ID" value="MBM3316941.1"/>
    <property type="molecule type" value="Genomic_DNA"/>
</dbReference>
<dbReference type="Proteomes" id="UP000748308">
    <property type="component" value="Unassembled WGS sequence"/>
</dbReference>
<feature type="transmembrane region" description="Helical" evidence="7">
    <location>
        <begin position="331"/>
        <end position="349"/>
    </location>
</feature>
<evidence type="ECO:0000256" key="3">
    <source>
        <dbReference type="ARBA" id="ARBA00022475"/>
    </source>
</evidence>
<evidence type="ECO:0000256" key="2">
    <source>
        <dbReference type="ARBA" id="ARBA00008929"/>
    </source>
</evidence>
<proteinExistence type="inferred from homology"/>
<evidence type="ECO:0000256" key="1">
    <source>
        <dbReference type="ARBA" id="ARBA00004651"/>
    </source>
</evidence>
<evidence type="ECO:0000256" key="7">
    <source>
        <dbReference type="SAM" id="Phobius"/>
    </source>
</evidence>
<feature type="transmembrane region" description="Helical" evidence="7">
    <location>
        <begin position="249"/>
        <end position="269"/>
    </location>
</feature>
<gene>
    <name evidence="8" type="primary">nrfD</name>
    <name evidence="8" type="ORF">FJY75_03720</name>
</gene>
<comment type="subcellular location">
    <subcellularLocation>
        <location evidence="1">Cell membrane</location>
        <topology evidence="1">Multi-pass membrane protein</topology>
    </subcellularLocation>
</comment>
<sequence length="451" mass="50872">MRAMSTRQAFGRIETDVLAAMGRPGLLFRAALAICALCFAGGLGLWLHQMIAGMGVAGIRHPVGWGVYITNFVFWVGIAHSGTLISAVLFLFRARFRSSFNRSAEAMTVIAVMTAGLYPLIHLGRSWLFYWLMPYPNQRLLWVNFRSPLVWDVFAISTYLIVSLVFFYVGLIPDLAALRRRFSGLRAGLYRLLSLGWLGTAAQWAHYNQLYLFLAALATPLVISVHSVVSWDFATSIVPGWHTTIFAPYFVAGAIFSGTAMVLTLSIPMRRILRLERHITVDHMESLAKILIFTSLIVTYAYIVEFAMAYYSGHLFETAHFRYRTFGDYRFMFYLMILGNTLLPLTLLWRRLRRHPGYLLAISLFIHVGMWCERFVIIVTALAREYDPYSWGTYSPSAVEIGITIGSFGMFFTLFLIFTKLLPVLSVTELKERAESPADPALEGRPGGTAA</sequence>
<accession>A0A937X772</accession>
<feature type="transmembrane region" description="Helical" evidence="7">
    <location>
        <begin position="104"/>
        <end position="129"/>
    </location>
</feature>
<keyword evidence="5 7" id="KW-1133">Transmembrane helix</keyword>
<feature type="transmembrane region" description="Helical" evidence="7">
    <location>
        <begin position="26"/>
        <end position="47"/>
    </location>
</feature>
<feature type="transmembrane region" description="Helical" evidence="7">
    <location>
        <begin position="149"/>
        <end position="171"/>
    </location>
</feature>
<evidence type="ECO:0000313" key="9">
    <source>
        <dbReference type="Proteomes" id="UP000748308"/>
    </source>
</evidence>
<dbReference type="PANTHER" id="PTHR43044:SF2">
    <property type="entry name" value="POLYSULPHIDE REDUCTASE NRFD"/>
    <property type="match status" value="1"/>
</dbReference>